<proteinExistence type="predicted"/>
<evidence type="ECO:0000313" key="1">
    <source>
        <dbReference type="EMBL" id="KAK3385208.1"/>
    </source>
</evidence>
<dbReference type="SUPFAM" id="SSF46565">
    <property type="entry name" value="Chaperone J-domain"/>
    <property type="match status" value="1"/>
</dbReference>
<evidence type="ECO:0000313" key="2">
    <source>
        <dbReference type="Proteomes" id="UP001285441"/>
    </source>
</evidence>
<protein>
    <recommendedName>
        <fullName evidence="3">J domain-containing protein</fullName>
    </recommendedName>
</protein>
<sequence>MSLLVSPGISSTGGVINWYEILLLTPDATPEEISHAYGYLYRNVKTFSSGSKNEKKARLRLLYEAHEEVLKDPNSRFIVDKCLARKRELIPAAPMGPEARELAAREVAKARAAAAAAARAGLGPAGYSVGGGRVPPGPSQQGGYAQLPAAYPSFLGREERELGAREVVKARVEAAGARAAAARARPRLGSNVGGGVPPGPEQGGYVQPPRDLPGFPGNGGFPEFTLVSILELIQATEAFPELIPGLILELIWSSSWSPSLPVHRGFPGSRHPSHAGFPAGFRGGFPGGHPGHEIFPGGHPFPAGFPHPGHGDFSGGGHPARGGFQVVPVTVVSLEVIT</sequence>
<dbReference type="Gene3D" id="1.10.287.110">
    <property type="entry name" value="DnaJ domain"/>
    <property type="match status" value="1"/>
</dbReference>
<name>A0AAE0TZB6_9PEZI</name>
<dbReference type="Proteomes" id="UP001285441">
    <property type="component" value="Unassembled WGS sequence"/>
</dbReference>
<gene>
    <name evidence="1" type="ORF">B0H63DRAFT_559871</name>
</gene>
<organism evidence="1 2">
    <name type="scientific">Podospora didyma</name>
    <dbReference type="NCBI Taxonomy" id="330526"/>
    <lineage>
        <taxon>Eukaryota</taxon>
        <taxon>Fungi</taxon>
        <taxon>Dikarya</taxon>
        <taxon>Ascomycota</taxon>
        <taxon>Pezizomycotina</taxon>
        <taxon>Sordariomycetes</taxon>
        <taxon>Sordariomycetidae</taxon>
        <taxon>Sordariales</taxon>
        <taxon>Podosporaceae</taxon>
        <taxon>Podospora</taxon>
    </lineage>
</organism>
<dbReference type="AlphaFoldDB" id="A0AAE0TZB6"/>
<reference evidence="1" key="2">
    <citation type="submission" date="2023-06" db="EMBL/GenBank/DDBJ databases">
        <authorList>
            <consortium name="Lawrence Berkeley National Laboratory"/>
            <person name="Haridas S."/>
            <person name="Hensen N."/>
            <person name="Bonometti L."/>
            <person name="Westerberg I."/>
            <person name="Brannstrom I.O."/>
            <person name="Guillou S."/>
            <person name="Cros-Aarteil S."/>
            <person name="Calhoun S."/>
            <person name="Kuo A."/>
            <person name="Mondo S."/>
            <person name="Pangilinan J."/>
            <person name="Riley R."/>
            <person name="LaButti K."/>
            <person name="Andreopoulos B."/>
            <person name="Lipzen A."/>
            <person name="Chen C."/>
            <person name="Yanf M."/>
            <person name="Daum C."/>
            <person name="Ng V."/>
            <person name="Clum A."/>
            <person name="Steindorff A."/>
            <person name="Ohm R."/>
            <person name="Martin F."/>
            <person name="Silar P."/>
            <person name="Natvig D."/>
            <person name="Lalanne C."/>
            <person name="Gautier V."/>
            <person name="Ament-velasquez S.L."/>
            <person name="Kruys A."/>
            <person name="Hutchinson M.I."/>
            <person name="Powell A.J."/>
            <person name="Barry K."/>
            <person name="Miller A.N."/>
            <person name="Grigoriev I.V."/>
            <person name="Debuchy R."/>
            <person name="Gladieux P."/>
            <person name="Thoren M.H."/>
            <person name="Johannesson H."/>
        </authorList>
    </citation>
    <scope>NUCLEOTIDE SEQUENCE</scope>
    <source>
        <strain evidence="1">CBS 232.78</strain>
    </source>
</reference>
<comment type="caution">
    <text evidence="1">The sequence shown here is derived from an EMBL/GenBank/DDBJ whole genome shotgun (WGS) entry which is preliminary data.</text>
</comment>
<keyword evidence="2" id="KW-1185">Reference proteome</keyword>
<accession>A0AAE0TZB6</accession>
<evidence type="ECO:0008006" key="3">
    <source>
        <dbReference type="Google" id="ProtNLM"/>
    </source>
</evidence>
<dbReference type="InterPro" id="IPR036869">
    <property type="entry name" value="J_dom_sf"/>
</dbReference>
<reference evidence="1" key="1">
    <citation type="journal article" date="2023" name="Mol. Phylogenet. Evol.">
        <title>Genome-scale phylogeny and comparative genomics of the fungal order Sordariales.</title>
        <authorList>
            <person name="Hensen N."/>
            <person name="Bonometti L."/>
            <person name="Westerberg I."/>
            <person name="Brannstrom I.O."/>
            <person name="Guillou S."/>
            <person name="Cros-Aarteil S."/>
            <person name="Calhoun S."/>
            <person name="Haridas S."/>
            <person name="Kuo A."/>
            <person name="Mondo S."/>
            <person name="Pangilinan J."/>
            <person name="Riley R."/>
            <person name="LaButti K."/>
            <person name="Andreopoulos B."/>
            <person name="Lipzen A."/>
            <person name="Chen C."/>
            <person name="Yan M."/>
            <person name="Daum C."/>
            <person name="Ng V."/>
            <person name="Clum A."/>
            <person name="Steindorff A."/>
            <person name="Ohm R.A."/>
            <person name="Martin F."/>
            <person name="Silar P."/>
            <person name="Natvig D.O."/>
            <person name="Lalanne C."/>
            <person name="Gautier V."/>
            <person name="Ament-Velasquez S.L."/>
            <person name="Kruys A."/>
            <person name="Hutchinson M.I."/>
            <person name="Powell A.J."/>
            <person name="Barry K."/>
            <person name="Miller A.N."/>
            <person name="Grigoriev I.V."/>
            <person name="Debuchy R."/>
            <person name="Gladieux P."/>
            <person name="Hiltunen Thoren M."/>
            <person name="Johannesson H."/>
        </authorList>
    </citation>
    <scope>NUCLEOTIDE SEQUENCE</scope>
    <source>
        <strain evidence="1">CBS 232.78</strain>
    </source>
</reference>
<dbReference type="EMBL" id="JAULSW010000004">
    <property type="protein sequence ID" value="KAK3385208.1"/>
    <property type="molecule type" value="Genomic_DNA"/>
</dbReference>